<dbReference type="RefSeq" id="WP_171226570.1">
    <property type="nucleotide sequence ID" value="NZ_CP053085.1"/>
</dbReference>
<accession>A0A6M4IUC6</accession>
<dbReference type="KEGG" id="ggr:HKW67_17235"/>
<reference evidence="2 3" key="1">
    <citation type="submission" date="2020-05" db="EMBL/GenBank/DDBJ databases">
        <title>Complete genome sequence of Gemmatimonas greenlandica TET16.</title>
        <authorList>
            <person name="Zeng Y."/>
        </authorList>
    </citation>
    <scope>NUCLEOTIDE SEQUENCE [LARGE SCALE GENOMIC DNA]</scope>
    <source>
        <strain evidence="2 3">TET16</strain>
    </source>
</reference>
<protein>
    <submittedName>
        <fullName evidence="2">Cupin domain-containing protein</fullName>
    </submittedName>
</protein>
<keyword evidence="3" id="KW-1185">Reference proteome</keyword>
<proteinExistence type="predicted"/>
<dbReference type="SUPFAM" id="SSF51182">
    <property type="entry name" value="RmlC-like cupins"/>
    <property type="match status" value="1"/>
</dbReference>
<dbReference type="Pfam" id="PF07883">
    <property type="entry name" value="Cupin_2"/>
    <property type="match status" value="1"/>
</dbReference>
<evidence type="ECO:0000313" key="3">
    <source>
        <dbReference type="Proteomes" id="UP000500938"/>
    </source>
</evidence>
<evidence type="ECO:0000259" key="1">
    <source>
        <dbReference type="Pfam" id="PF07883"/>
    </source>
</evidence>
<organism evidence="2 3">
    <name type="scientific">Gemmatimonas groenlandica</name>
    <dbReference type="NCBI Taxonomy" id="2732249"/>
    <lineage>
        <taxon>Bacteria</taxon>
        <taxon>Pseudomonadati</taxon>
        <taxon>Gemmatimonadota</taxon>
        <taxon>Gemmatimonadia</taxon>
        <taxon>Gemmatimonadales</taxon>
        <taxon>Gemmatimonadaceae</taxon>
        <taxon>Gemmatimonas</taxon>
    </lineage>
</organism>
<dbReference type="Proteomes" id="UP000500938">
    <property type="component" value="Chromosome"/>
</dbReference>
<dbReference type="Gene3D" id="2.60.120.10">
    <property type="entry name" value="Jelly Rolls"/>
    <property type="match status" value="1"/>
</dbReference>
<dbReference type="InterPro" id="IPR014710">
    <property type="entry name" value="RmlC-like_jellyroll"/>
</dbReference>
<sequence>MPLLHATDHQSFDIPGTRFTGLAAPSRGASETATWRLNVQPGTAGTPHRVTREEIFVALSGTAQATLNGEVLDIPAGDTLIVPASSTFALANPYDAPFEAIAIFPVGGEFVVGDAAPFTLPWAR</sequence>
<dbReference type="EMBL" id="CP053085">
    <property type="protein sequence ID" value="QJR37137.1"/>
    <property type="molecule type" value="Genomic_DNA"/>
</dbReference>
<name>A0A6M4IUC6_9BACT</name>
<dbReference type="InterPro" id="IPR011051">
    <property type="entry name" value="RmlC_Cupin_sf"/>
</dbReference>
<gene>
    <name evidence="2" type="ORF">HKW67_17235</name>
</gene>
<evidence type="ECO:0000313" key="2">
    <source>
        <dbReference type="EMBL" id="QJR37137.1"/>
    </source>
</evidence>
<dbReference type="InterPro" id="IPR013096">
    <property type="entry name" value="Cupin_2"/>
</dbReference>
<feature type="domain" description="Cupin type-2" evidence="1">
    <location>
        <begin position="36"/>
        <end position="104"/>
    </location>
</feature>
<dbReference type="AlphaFoldDB" id="A0A6M4IUC6"/>